<evidence type="ECO:0000256" key="1">
    <source>
        <dbReference type="SAM" id="MobiDB-lite"/>
    </source>
</evidence>
<proteinExistence type="predicted"/>
<organism evidence="3 4">
    <name type="scientific">Kitasatospora nipponensis</name>
    <dbReference type="NCBI Taxonomy" id="258049"/>
    <lineage>
        <taxon>Bacteria</taxon>
        <taxon>Bacillati</taxon>
        <taxon>Actinomycetota</taxon>
        <taxon>Actinomycetes</taxon>
        <taxon>Kitasatosporales</taxon>
        <taxon>Streptomycetaceae</taxon>
        <taxon>Kitasatospora</taxon>
    </lineage>
</organism>
<sequence length="96" mass="10468">MAMDSEEGGFGPDRYAKPRKAGGPRGAWQLLEQVSGMTLVLLLSVSIGLVLVAVQTDNAIAMSVFSLVWLTTMFALMGWLGRRHEEQAAGRHRRPA</sequence>
<gene>
    <name evidence="3" type="ORF">GCM10009665_80580</name>
</gene>
<protein>
    <submittedName>
        <fullName evidence="3">Uncharacterized protein</fullName>
    </submittedName>
</protein>
<name>A0ABP4E490_9ACTN</name>
<accession>A0ABP4E490</accession>
<evidence type="ECO:0000313" key="4">
    <source>
        <dbReference type="Proteomes" id="UP001500037"/>
    </source>
</evidence>
<dbReference type="Proteomes" id="UP001500037">
    <property type="component" value="Unassembled WGS sequence"/>
</dbReference>
<keyword evidence="2" id="KW-1133">Transmembrane helix</keyword>
<evidence type="ECO:0000256" key="2">
    <source>
        <dbReference type="SAM" id="Phobius"/>
    </source>
</evidence>
<keyword evidence="2" id="KW-0812">Transmembrane</keyword>
<reference evidence="4" key="1">
    <citation type="journal article" date="2019" name="Int. J. Syst. Evol. Microbiol.">
        <title>The Global Catalogue of Microorganisms (GCM) 10K type strain sequencing project: providing services to taxonomists for standard genome sequencing and annotation.</title>
        <authorList>
            <consortium name="The Broad Institute Genomics Platform"/>
            <consortium name="The Broad Institute Genome Sequencing Center for Infectious Disease"/>
            <person name="Wu L."/>
            <person name="Ma J."/>
        </authorList>
    </citation>
    <scope>NUCLEOTIDE SEQUENCE [LARGE SCALE GENOMIC DNA]</scope>
    <source>
        <strain evidence="4">JCM 13004</strain>
    </source>
</reference>
<keyword evidence="4" id="KW-1185">Reference proteome</keyword>
<evidence type="ECO:0000313" key="3">
    <source>
        <dbReference type="EMBL" id="GAA1085136.1"/>
    </source>
</evidence>
<feature type="transmembrane region" description="Helical" evidence="2">
    <location>
        <begin position="34"/>
        <end position="54"/>
    </location>
</feature>
<dbReference type="EMBL" id="BAAALF010001063">
    <property type="protein sequence ID" value="GAA1085136.1"/>
    <property type="molecule type" value="Genomic_DNA"/>
</dbReference>
<comment type="caution">
    <text evidence="3">The sequence shown here is derived from an EMBL/GenBank/DDBJ whole genome shotgun (WGS) entry which is preliminary data.</text>
</comment>
<keyword evidence="2" id="KW-0472">Membrane</keyword>
<feature type="region of interest" description="Disordered" evidence="1">
    <location>
        <begin position="1"/>
        <end position="24"/>
    </location>
</feature>
<dbReference type="RefSeq" id="WP_344447712.1">
    <property type="nucleotide sequence ID" value="NZ_BAAALF010001063.1"/>
</dbReference>
<feature type="transmembrane region" description="Helical" evidence="2">
    <location>
        <begin position="60"/>
        <end position="81"/>
    </location>
</feature>